<feature type="domain" description="Caspase family p20" evidence="2">
    <location>
        <begin position="134"/>
        <end position="258"/>
    </location>
</feature>
<dbReference type="Pfam" id="PF00656">
    <property type="entry name" value="Peptidase_C14"/>
    <property type="match status" value="1"/>
</dbReference>
<gene>
    <name evidence="3" type="ORF">ODALV1_LOCUS9435</name>
</gene>
<comment type="similarity">
    <text evidence="1">Belongs to the peptidase C14A family.</text>
</comment>
<dbReference type="PROSITE" id="PS01121">
    <property type="entry name" value="CASPASE_HIS"/>
    <property type="match status" value="1"/>
</dbReference>
<dbReference type="SUPFAM" id="SSF52129">
    <property type="entry name" value="Caspase-like"/>
    <property type="match status" value="1"/>
</dbReference>
<dbReference type="Proteomes" id="UP001642540">
    <property type="component" value="Unassembled WGS sequence"/>
</dbReference>
<dbReference type="InterPro" id="IPR002398">
    <property type="entry name" value="Pept_C14"/>
</dbReference>
<dbReference type="PANTHER" id="PTHR10454:SF232">
    <property type="entry name" value="AT03047P-RELATED"/>
    <property type="match status" value="1"/>
</dbReference>
<keyword evidence="4" id="KW-1185">Reference proteome</keyword>
<dbReference type="InterPro" id="IPR016129">
    <property type="entry name" value="Caspase_his_AS"/>
</dbReference>
<dbReference type="PRINTS" id="PR00376">
    <property type="entry name" value="IL1BCENZYME"/>
</dbReference>
<dbReference type="Gene3D" id="3.40.50.1460">
    <property type="match status" value="1"/>
</dbReference>
<dbReference type="InterPro" id="IPR001309">
    <property type="entry name" value="Pept_C14_p20"/>
</dbReference>
<dbReference type="InterPro" id="IPR011600">
    <property type="entry name" value="Pept_C14_caspase"/>
</dbReference>
<dbReference type="EMBL" id="CAXLJM020000028">
    <property type="protein sequence ID" value="CAL8096732.1"/>
    <property type="molecule type" value="Genomic_DNA"/>
</dbReference>
<protein>
    <recommendedName>
        <fullName evidence="2">Caspase family p20 domain-containing protein</fullName>
    </recommendedName>
</protein>
<name>A0ABP1QFJ1_9HEXA</name>
<reference evidence="3 4" key="1">
    <citation type="submission" date="2024-08" db="EMBL/GenBank/DDBJ databases">
        <authorList>
            <person name="Cucini C."/>
            <person name="Frati F."/>
        </authorList>
    </citation>
    <scope>NUCLEOTIDE SEQUENCE [LARGE SCALE GENOMIC DNA]</scope>
</reference>
<comment type="caution">
    <text evidence="3">The sequence shown here is derived from an EMBL/GenBank/DDBJ whole genome shotgun (WGS) entry which is preliminary data.</text>
</comment>
<dbReference type="PANTHER" id="PTHR10454">
    <property type="entry name" value="CASPASE"/>
    <property type="match status" value="1"/>
</dbReference>
<sequence length="316" mass="35982">MITKRQKMEDKKNGFVEGRIHDSPTISRMVIMDLERSMDFNLHSLEGGNQEDSPDIVVPPLASGSINLSRGHQITQSRMGTVPVASDRECASDSKKLWDFLRPRKRAYKMEEIHVGPIASCFANDDAYSIDHPHRGRCLIFNHIRFDKTQGLSERVGSEVDVKSIQSTFEHLGFQLTTYEDLKFEQMMQELRRVAEEDHSKNDCLSVFILTHGISSELHAYDIVYKPSSLWNLFTADKCTTLAGKPKMFFINACRGHLYDDGTLLKGRVSRTQVDGPSNREHSYRIPNQADFLTVFSTYEGMEVCTAKSIFDIFIS</sequence>
<dbReference type="InterPro" id="IPR029030">
    <property type="entry name" value="Caspase-like_dom_sf"/>
</dbReference>
<evidence type="ECO:0000256" key="1">
    <source>
        <dbReference type="ARBA" id="ARBA00010134"/>
    </source>
</evidence>
<dbReference type="InterPro" id="IPR015917">
    <property type="entry name" value="Pept_C14A"/>
</dbReference>
<accession>A0ABP1QFJ1</accession>
<proteinExistence type="inferred from homology"/>
<evidence type="ECO:0000259" key="2">
    <source>
        <dbReference type="PROSITE" id="PS50208"/>
    </source>
</evidence>
<evidence type="ECO:0000313" key="4">
    <source>
        <dbReference type="Proteomes" id="UP001642540"/>
    </source>
</evidence>
<dbReference type="SMART" id="SM00115">
    <property type="entry name" value="CASc"/>
    <property type="match status" value="1"/>
</dbReference>
<evidence type="ECO:0000313" key="3">
    <source>
        <dbReference type="EMBL" id="CAL8096732.1"/>
    </source>
</evidence>
<organism evidence="3 4">
    <name type="scientific">Orchesella dallaii</name>
    <dbReference type="NCBI Taxonomy" id="48710"/>
    <lineage>
        <taxon>Eukaryota</taxon>
        <taxon>Metazoa</taxon>
        <taxon>Ecdysozoa</taxon>
        <taxon>Arthropoda</taxon>
        <taxon>Hexapoda</taxon>
        <taxon>Collembola</taxon>
        <taxon>Entomobryomorpha</taxon>
        <taxon>Entomobryoidea</taxon>
        <taxon>Orchesellidae</taxon>
        <taxon>Orchesellinae</taxon>
        <taxon>Orchesella</taxon>
    </lineage>
</organism>
<dbReference type="PROSITE" id="PS50208">
    <property type="entry name" value="CASPASE_P20"/>
    <property type="match status" value="1"/>
</dbReference>